<evidence type="ECO:0008006" key="5">
    <source>
        <dbReference type="Google" id="ProtNLM"/>
    </source>
</evidence>
<dbReference type="Pfam" id="PF07510">
    <property type="entry name" value="GmrSD_C"/>
    <property type="match status" value="1"/>
</dbReference>
<dbReference type="Pfam" id="PF03235">
    <property type="entry name" value="GmrSD_N"/>
    <property type="match status" value="1"/>
</dbReference>
<dbReference type="HOGENOM" id="CLU_020475_0_0_3"/>
<dbReference type="STRING" id="118168.MC7420_4797"/>
<dbReference type="PANTHER" id="PTHR35149">
    <property type="entry name" value="SLL5132 PROTEIN"/>
    <property type="match status" value="1"/>
</dbReference>
<feature type="domain" description="GmrSD restriction endonucleases C-terminal" evidence="2">
    <location>
        <begin position="646"/>
        <end position="776"/>
    </location>
</feature>
<evidence type="ECO:0000259" key="1">
    <source>
        <dbReference type="Pfam" id="PF03235"/>
    </source>
</evidence>
<protein>
    <recommendedName>
        <fullName evidence="5">DUF262 domain-containing protein</fullName>
    </recommendedName>
</protein>
<dbReference type="eggNOG" id="COG1479">
    <property type="taxonomic scope" value="Bacteria"/>
</dbReference>
<dbReference type="InterPro" id="IPR011089">
    <property type="entry name" value="GmrSD_C"/>
</dbReference>
<name>B4VN95_9CYAN</name>
<organism evidence="3 4">
    <name type="scientific">Coleofasciculus chthonoplastes PCC 7420</name>
    <dbReference type="NCBI Taxonomy" id="118168"/>
    <lineage>
        <taxon>Bacteria</taxon>
        <taxon>Bacillati</taxon>
        <taxon>Cyanobacteriota</taxon>
        <taxon>Cyanophyceae</taxon>
        <taxon>Coleofasciculales</taxon>
        <taxon>Coleofasciculaceae</taxon>
        <taxon>Coleofasciculus</taxon>
    </lineage>
</organism>
<evidence type="ECO:0000313" key="3">
    <source>
        <dbReference type="EMBL" id="EDX76541.1"/>
    </source>
</evidence>
<dbReference type="OrthoDB" id="9798761at2"/>
<dbReference type="AlphaFoldDB" id="B4VN95"/>
<sequence length="790" mass="91843">MDISRVFQTSSDSISYFFTQGGTGYYIPLYQREYSWDDENIEQLMDDIFSGVSELLNSQDTIHFMGTIIIVMEQDIPNNIKPQDPKAIPSLIYNVIDGQQRISTIALLACCLYQKIYELKEKLPQEYQTHELDGLREAVDTYLTNLQELFSFDLMRGSPKRKPIIIRGSLDGWTLNGKENEHYKSDVSHYLAYFIKAIDSINYQQSCDFPKPNKRSLVEKNIKTIQEFLKKATNSHKNEYADENEYADYPPAWDIVEKIDQSELWSYARQELVEIVDNCKNVEAELDRTQKLICSLVQLFAFSNYLLNRCCFTVIKPVSQVRAFDMFQSLNATGTPLTAIETFKPLVVNVVDSESEGFKNSTFEKYFTAIENLMKNLQSASQKNKRTNEYLTIFSLTYEGKSVSKQFSNQRKWLMEKFQKFCSETEKKTPSLEEKENFIHQMGDIATYCKNIIYYQSNLKKCLPEIHGIDESQKKLGAFCLLYLRDANHKMAHTILSRFYSIAIRKQANLEENEEGNQFNNQNDFFTACKVIAAFFTLWRSALPNTGLDNVYRKLLQEKMSWKKGNSQVTVEALKQYLNSSLTEKGIREKGDWKNKAINYLRYDNVQKVCRFALFITAHETIIDSSHPGLMKIGTPGSSTSYLESTQWLSEDFKTIEHIAPQKPRLSHDSEWDSNLYENEDYEQIGNLTLLPTDINASASNKNWIEKWIYYQHLAETDPQKLNNLRNDAKNYGVELKDETIQILQNTSHKHHILPIVQLGADGQWNKNLVEERTKRICDILWERMDNWLT</sequence>
<evidence type="ECO:0000313" key="4">
    <source>
        <dbReference type="Proteomes" id="UP000003835"/>
    </source>
</evidence>
<dbReference type="EMBL" id="DS989846">
    <property type="protein sequence ID" value="EDX76541.1"/>
    <property type="molecule type" value="Genomic_DNA"/>
</dbReference>
<evidence type="ECO:0000259" key="2">
    <source>
        <dbReference type="Pfam" id="PF07510"/>
    </source>
</evidence>
<dbReference type="RefSeq" id="WP_006100269.1">
    <property type="nucleotide sequence ID" value="NZ_DS989846.1"/>
</dbReference>
<keyword evidence="4" id="KW-1185">Reference proteome</keyword>
<dbReference type="PANTHER" id="PTHR35149:SF1">
    <property type="entry name" value="DUF5655 DOMAIN-CONTAINING PROTEIN"/>
    <property type="match status" value="1"/>
</dbReference>
<dbReference type="InterPro" id="IPR004919">
    <property type="entry name" value="GmrSD_N"/>
</dbReference>
<proteinExistence type="predicted"/>
<accession>B4VN95</accession>
<dbReference type="Proteomes" id="UP000003835">
    <property type="component" value="Unassembled WGS sequence"/>
</dbReference>
<feature type="domain" description="GmrSD restriction endonucleases N-terminal" evidence="1">
    <location>
        <begin position="17"/>
        <end position="346"/>
    </location>
</feature>
<reference evidence="3 4" key="1">
    <citation type="submission" date="2008-07" db="EMBL/GenBank/DDBJ databases">
        <authorList>
            <person name="Tandeau de Marsac N."/>
            <person name="Ferriera S."/>
            <person name="Johnson J."/>
            <person name="Kravitz S."/>
            <person name="Beeson K."/>
            <person name="Sutton G."/>
            <person name="Rogers Y.-H."/>
            <person name="Friedman R."/>
            <person name="Frazier M."/>
            <person name="Venter J.C."/>
        </authorList>
    </citation>
    <scope>NUCLEOTIDE SEQUENCE [LARGE SCALE GENOMIC DNA]</scope>
    <source>
        <strain evidence="3 4">PCC 7420</strain>
    </source>
</reference>
<gene>
    <name evidence="3" type="ORF">MC7420_4797</name>
</gene>